<keyword evidence="2" id="KW-0813">Transport</keyword>
<keyword evidence="5 8" id="KW-1133">Transmembrane helix</keyword>
<dbReference type="AlphaFoldDB" id="A0A264W123"/>
<feature type="transmembrane region" description="Helical" evidence="8">
    <location>
        <begin position="59"/>
        <end position="79"/>
    </location>
</feature>
<comment type="subcellular location">
    <subcellularLocation>
        <location evidence="1 7">Cell membrane</location>
        <topology evidence="1 7">Multi-pass membrane protein</topology>
    </subcellularLocation>
</comment>
<dbReference type="SUPFAM" id="SSF103481">
    <property type="entry name" value="Multidrug resistance efflux transporter EmrE"/>
    <property type="match status" value="1"/>
</dbReference>
<evidence type="ECO:0000256" key="2">
    <source>
        <dbReference type="ARBA" id="ARBA00022448"/>
    </source>
</evidence>
<evidence type="ECO:0000256" key="6">
    <source>
        <dbReference type="ARBA" id="ARBA00023136"/>
    </source>
</evidence>
<dbReference type="InterPro" id="IPR045324">
    <property type="entry name" value="Small_multidrug_res"/>
</dbReference>
<keyword evidence="3" id="KW-1003">Cell membrane</keyword>
<dbReference type="RefSeq" id="WP_094943952.1">
    <property type="nucleotide sequence ID" value="NZ_NOKQ01000274.1"/>
</dbReference>
<dbReference type="InterPro" id="IPR037185">
    <property type="entry name" value="EmrE-like"/>
</dbReference>
<comment type="similarity">
    <text evidence="7">Belongs to the drug/metabolite transporter (DMT) superfamily. Small multidrug resistance (SMR) (TC 2.A.7.1) family.</text>
</comment>
<evidence type="ECO:0000256" key="8">
    <source>
        <dbReference type="SAM" id="Phobius"/>
    </source>
</evidence>
<dbReference type="GO" id="GO:0005886">
    <property type="term" value="C:plasma membrane"/>
    <property type="evidence" value="ECO:0007669"/>
    <property type="project" value="UniProtKB-SubCell"/>
</dbReference>
<keyword evidence="10" id="KW-1185">Reference proteome</keyword>
<dbReference type="PANTHER" id="PTHR30561">
    <property type="entry name" value="SMR FAMILY PROTON-DEPENDENT DRUG EFFLUX TRANSPORTER SUGE"/>
    <property type="match status" value="1"/>
</dbReference>
<evidence type="ECO:0000313" key="9">
    <source>
        <dbReference type="EMBL" id="OZS77296.1"/>
    </source>
</evidence>
<reference evidence="9 10" key="1">
    <citation type="submission" date="2017-07" db="EMBL/GenBank/DDBJ databases">
        <title>Tetzosporium hominis gen.nov. sp.nov.</title>
        <authorList>
            <person name="Tetz G."/>
            <person name="Tetz V."/>
        </authorList>
    </citation>
    <scope>NUCLEOTIDE SEQUENCE [LARGE SCALE GENOMIC DNA]</scope>
    <source>
        <strain evidence="9 10">VT-49</strain>
    </source>
</reference>
<evidence type="ECO:0000256" key="5">
    <source>
        <dbReference type="ARBA" id="ARBA00022989"/>
    </source>
</evidence>
<name>A0A264W123_9BACL</name>
<sequence length="105" mass="11208">MNPYVLLISAILFEVFGSSMMKASNGFKKLVPTVGLVIGMGSAFYFLSKALEHIPLGTAYAIWSGAGTALTAIVGILVWKEKFNLKILLGLLIIIAGVVVLKLSH</sequence>
<dbReference type="NCBIfam" id="NF033469">
    <property type="entry name" value="SMR_qac_bcrB"/>
    <property type="match status" value="1"/>
</dbReference>
<dbReference type="Gene3D" id="1.10.3730.20">
    <property type="match status" value="1"/>
</dbReference>
<organism evidence="9 10">
    <name type="scientific">Tetzosporium hominis</name>
    <dbReference type="NCBI Taxonomy" id="2020506"/>
    <lineage>
        <taxon>Bacteria</taxon>
        <taxon>Bacillati</taxon>
        <taxon>Bacillota</taxon>
        <taxon>Bacilli</taxon>
        <taxon>Bacillales</taxon>
        <taxon>Caryophanaceae</taxon>
        <taxon>Tetzosporium</taxon>
    </lineage>
</organism>
<keyword evidence="6 8" id="KW-0472">Membrane</keyword>
<dbReference type="InterPro" id="IPR000390">
    <property type="entry name" value="Small_drug/metabolite_transptr"/>
</dbReference>
<gene>
    <name evidence="9" type="ORF">CF394_12120</name>
</gene>
<keyword evidence="4 7" id="KW-0812">Transmembrane</keyword>
<evidence type="ECO:0000256" key="1">
    <source>
        <dbReference type="ARBA" id="ARBA00004651"/>
    </source>
</evidence>
<comment type="caution">
    <text evidence="9">The sequence shown here is derived from an EMBL/GenBank/DDBJ whole genome shotgun (WGS) entry which is preliminary data.</text>
</comment>
<dbReference type="Pfam" id="PF00893">
    <property type="entry name" value="Multi_Drug_Res"/>
    <property type="match status" value="1"/>
</dbReference>
<feature type="transmembrane region" description="Helical" evidence="8">
    <location>
        <begin position="27"/>
        <end position="47"/>
    </location>
</feature>
<proteinExistence type="inferred from homology"/>
<dbReference type="Proteomes" id="UP000217065">
    <property type="component" value="Unassembled WGS sequence"/>
</dbReference>
<evidence type="ECO:0000256" key="7">
    <source>
        <dbReference type="RuleBase" id="RU003942"/>
    </source>
</evidence>
<accession>A0A264W123</accession>
<dbReference type="EMBL" id="NOKQ01000274">
    <property type="protein sequence ID" value="OZS77296.1"/>
    <property type="molecule type" value="Genomic_DNA"/>
</dbReference>
<evidence type="ECO:0000256" key="4">
    <source>
        <dbReference type="ARBA" id="ARBA00022692"/>
    </source>
</evidence>
<protein>
    <submittedName>
        <fullName evidence="9">QacE family quaternary ammonium compound efflux SMR transporter</fullName>
    </submittedName>
</protein>
<evidence type="ECO:0000256" key="3">
    <source>
        <dbReference type="ARBA" id="ARBA00022475"/>
    </source>
</evidence>
<dbReference type="OrthoDB" id="21828at2"/>
<dbReference type="FunFam" id="1.10.3730.20:FF:000001">
    <property type="entry name" value="Quaternary ammonium compound resistance transporter SugE"/>
    <property type="match status" value="1"/>
</dbReference>
<feature type="transmembrane region" description="Helical" evidence="8">
    <location>
        <begin position="85"/>
        <end position="103"/>
    </location>
</feature>
<dbReference type="PANTHER" id="PTHR30561:SF1">
    <property type="entry name" value="MULTIDRUG TRANSPORTER EMRE"/>
    <property type="match status" value="1"/>
</dbReference>
<dbReference type="GO" id="GO:0022857">
    <property type="term" value="F:transmembrane transporter activity"/>
    <property type="evidence" value="ECO:0007669"/>
    <property type="project" value="InterPro"/>
</dbReference>
<evidence type="ECO:0000313" key="10">
    <source>
        <dbReference type="Proteomes" id="UP000217065"/>
    </source>
</evidence>